<reference evidence="4 5" key="1">
    <citation type="submission" date="2018-08" db="EMBL/GenBank/DDBJ databases">
        <title>A genome reference for cultivated species of the human gut microbiota.</title>
        <authorList>
            <person name="Zou Y."/>
            <person name="Xue W."/>
            <person name="Luo G."/>
        </authorList>
    </citation>
    <scope>NUCLEOTIDE SEQUENCE [LARGE SCALE GENOMIC DNA]</scope>
    <source>
        <strain evidence="4 5">AF14-18</strain>
    </source>
</reference>
<sequence>MKINIRKCLLACMASMTLISFTAYGSEQSDQDQILREIAERIAASGDILDKIQEGAPWEDVQKLVEDLKPMDVGGPGLDSEEGESRGASMTGAMVGAGGTDSGGGSSSNINLELARLQIQLANSTKDTMTPYMNEINRIQEDQNRAGSFLSQARQIQKSAESSRKSIAMPDTMKFYMDTNKISYPKSNQGLLYSSDQWKSVIRGLEDYIEKTGAQVQSLMVKMQELMGEYNSYSQGASSSLQGGYKPLQGITRGQSLFSQHGGAVNTAPIATSMIIGVFIGMAVMWGILKKKGPGSGKEAHS</sequence>
<comment type="caution">
    <text evidence="4">The sequence shown here is derived from an EMBL/GenBank/DDBJ whole genome shotgun (WGS) entry which is preliminary data.</text>
</comment>
<accession>A0A412Z9F8</accession>
<feature type="region of interest" description="Disordered" evidence="1">
    <location>
        <begin position="72"/>
        <end position="109"/>
    </location>
</feature>
<feature type="compositionally biased region" description="Gly residues" evidence="1">
    <location>
        <begin position="95"/>
        <end position="106"/>
    </location>
</feature>
<organism evidence="4 5">
    <name type="scientific">Enterocloster bolteae</name>
    <dbReference type="NCBI Taxonomy" id="208479"/>
    <lineage>
        <taxon>Bacteria</taxon>
        <taxon>Bacillati</taxon>
        <taxon>Bacillota</taxon>
        <taxon>Clostridia</taxon>
        <taxon>Lachnospirales</taxon>
        <taxon>Lachnospiraceae</taxon>
        <taxon>Enterocloster</taxon>
    </lineage>
</organism>
<keyword evidence="2" id="KW-0812">Transmembrane</keyword>
<dbReference type="KEGG" id="cbol:CGC65_22880"/>
<name>A0A412Z9F8_9FIRM</name>
<dbReference type="Proteomes" id="UP000284543">
    <property type="component" value="Unassembled WGS sequence"/>
</dbReference>
<evidence type="ECO:0000313" key="4">
    <source>
        <dbReference type="EMBL" id="RGV76680.1"/>
    </source>
</evidence>
<feature type="transmembrane region" description="Helical" evidence="2">
    <location>
        <begin position="270"/>
        <end position="289"/>
    </location>
</feature>
<evidence type="ECO:0000256" key="2">
    <source>
        <dbReference type="SAM" id="Phobius"/>
    </source>
</evidence>
<keyword evidence="2" id="KW-0472">Membrane</keyword>
<feature type="chain" id="PRO_5038664814" evidence="3">
    <location>
        <begin position="26"/>
        <end position="302"/>
    </location>
</feature>
<gene>
    <name evidence="4" type="ORF">DWW02_08935</name>
</gene>
<keyword evidence="3" id="KW-0732">Signal</keyword>
<evidence type="ECO:0000313" key="5">
    <source>
        <dbReference type="Proteomes" id="UP000284543"/>
    </source>
</evidence>
<protein>
    <submittedName>
        <fullName evidence="4">Uncharacterized protein</fullName>
    </submittedName>
</protein>
<feature type="signal peptide" evidence="3">
    <location>
        <begin position="1"/>
        <end position="25"/>
    </location>
</feature>
<proteinExistence type="predicted"/>
<evidence type="ECO:0000256" key="1">
    <source>
        <dbReference type="SAM" id="MobiDB-lite"/>
    </source>
</evidence>
<dbReference type="RefSeq" id="WP_002568651.1">
    <property type="nucleotide sequence ID" value="NZ_CABKUK010000004.1"/>
</dbReference>
<dbReference type="AlphaFoldDB" id="A0A412Z9F8"/>
<evidence type="ECO:0000256" key="3">
    <source>
        <dbReference type="SAM" id="SignalP"/>
    </source>
</evidence>
<keyword evidence="2" id="KW-1133">Transmembrane helix</keyword>
<dbReference type="EMBL" id="QRZM01000003">
    <property type="protein sequence ID" value="RGV76680.1"/>
    <property type="molecule type" value="Genomic_DNA"/>
</dbReference>